<evidence type="ECO:0000313" key="2">
    <source>
        <dbReference type="EMBL" id="MEQ3362094.1"/>
    </source>
</evidence>
<dbReference type="Proteomes" id="UP001487305">
    <property type="component" value="Unassembled WGS sequence"/>
</dbReference>
<gene>
    <name evidence="2" type="ORF">AAA083_03780</name>
</gene>
<accession>A0ABV1JAI7</accession>
<protein>
    <recommendedName>
        <fullName evidence="4">Secreted protein</fullName>
    </recommendedName>
</protein>
<dbReference type="EMBL" id="JBBNOP010000002">
    <property type="protein sequence ID" value="MEQ3362094.1"/>
    <property type="molecule type" value="Genomic_DNA"/>
</dbReference>
<name>A0ABV1JAI7_9ACTN</name>
<dbReference type="RefSeq" id="WP_102373638.1">
    <property type="nucleotide sequence ID" value="NZ_JBBNOP010000002.1"/>
</dbReference>
<evidence type="ECO:0008006" key="4">
    <source>
        <dbReference type="Google" id="ProtNLM"/>
    </source>
</evidence>
<organism evidence="2 3">
    <name type="scientific">Raoultibacter massiliensis</name>
    <dbReference type="NCBI Taxonomy" id="1852371"/>
    <lineage>
        <taxon>Bacteria</taxon>
        <taxon>Bacillati</taxon>
        <taxon>Actinomycetota</taxon>
        <taxon>Coriobacteriia</taxon>
        <taxon>Eggerthellales</taxon>
        <taxon>Eggerthellaceae</taxon>
        <taxon>Raoultibacter</taxon>
    </lineage>
</organism>
<feature type="region of interest" description="Disordered" evidence="1">
    <location>
        <begin position="32"/>
        <end position="54"/>
    </location>
</feature>
<sequence>MAACAIIVIGFAAVLAIDALVDWFDCAAQNETPRSAQTVPSEAGSADSAAEPDGGVADLFDADGAAVGSEGDSEGRADGFDGSALPKGAADWAESPIVPTIDDIARARGFERTVCSEFLEEVMDPAGFDEVLVADGGSVVGLVGRGSAAQTFSRLSCELADKGWIGVDSGLSGAGTFVKSDGSYSWLMLSCTDADGLVGVVIQIR</sequence>
<evidence type="ECO:0000313" key="3">
    <source>
        <dbReference type="Proteomes" id="UP001487305"/>
    </source>
</evidence>
<reference evidence="2 3" key="1">
    <citation type="submission" date="2024-04" db="EMBL/GenBank/DDBJ databases">
        <title>Human intestinal bacterial collection.</title>
        <authorList>
            <person name="Pauvert C."/>
            <person name="Hitch T.C.A."/>
            <person name="Clavel T."/>
        </authorList>
    </citation>
    <scope>NUCLEOTIDE SEQUENCE [LARGE SCALE GENOMIC DNA]</scope>
    <source>
        <strain evidence="2 3">CLA-KB-H42</strain>
    </source>
</reference>
<proteinExistence type="predicted"/>
<comment type="caution">
    <text evidence="2">The sequence shown here is derived from an EMBL/GenBank/DDBJ whole genome shotgun (WGS) entry which is preliminary data.</text>
</comment>
<keyword evidence="3" id="KW-1185">Reference proteome</keyword>
<evidence type="ECO:0000256" key="1">
    <source>
        <dbReference type="SAM" id="MobiDB-lite"/>
    </source>
</evidence>